<dbReference type="InterPro" id="IPR003607">
    <property type="entry name" value="HD/PDEase_dom"/>
</dbReference>
<organism evidence="2 3">
    <name type="scientific">Bifidobacterium moraviense</name>
    <dbReference type="NCBI Taxonomy" id="2675323"/>
    <lineage>
        <taxon>Bacteria</taxon>
        <taxon>Bacillati</taxon>
        <taxon>Actinomycetota</taxon>
        <taxon>Actinomycetes</taxon>
        <taxon>Bifidobacteriales</taxon>
        <taxon>Bifidobacteriaceae</taxon>
        <taxon>Bifidobacterium</taxon>
    </lineage>
</organism>
<protein>
    <submittedName>
        <fullName evidence="2">Phosphohydrolase</fullName>
    </submittedName>
</protein>
<evidence type="ECO:0000313" key="3">
    <source>
        <dbReference type="Proteomes" id="UP000588277"/>
    </source>
</evidence>
<keyword evidence="3" id="KW-1185">Reference proteome</keyword>
<dbReference type="Gene3D" id="1.10.3210.10">
    <property type="entry name" value="Hypothetical protein af1432"/>
    <property type="match status" value="1"/>
</dbReference>
<dbReference type="InterPro" id="IPR006674">
    <property type="entry name" value="HD_domain"/>
</dbReference>
<dbReference type="Proteomes" id="UP000588277">
    <property type="component" value="Unassembled WGS sequence"/>
</dbReference>
<gene>
    <name evidence="2" type="ORF">G1C96_1773</name>
</gene>
<evidence type="ECO:0000313" key="2">
    <source>
        <dbReference type="EMBL" id="NMN01188.1"/>
    </source>
</evidence>
<evidence type="ECO:0000259" key="1">
    <source>
        <dbReference type="Pfam" id="PF01966"/>
    </source>
</evidence>
<comment type="caution">
    <text evidence="2">The sequence shown here is derived from an EMBL/GenBank/DDBJ whole genome shotgun (WGS) entry which is preliminary data.</text>
</comment>
<dbReference type="SUPFAM" id="SSF109604">
    <property type="entry name" value="HD-domain/PDEase-like"/>
    <property type="match status" value="1"/>
</dbReference>
<dbReference type="RefSeq" id="WP_335341946.1">
    <property type="nucleotide sequence ID" value="NZ_JAAIIH010000018.1"/>
</dbReference>
<dbReference type="EMBL" id="JAAIIH010000018">
    <property type="protein sequence ID" value="NMN01188.1"/>
    <property type="molecule type" value="Genomic_DNA"/>
</dbReference>
<keyword evidence="2" id="KW-0378">Hydrolase</keyword>
<accession>A0A7Y0F375</accession>
<dbReference type="Pfam" id="PF01966">
    <property type="entry name" value="HD"/>
    <property type="match status" value="1"/>
</dbReference>
<sequence>MSHSTAARTEVASAGDAFLTVLEYGRDIMLSDGMQSEKRYFQHGNTTTFEHSVGVAERAVRLVNLFGLERRVDMRSLVTATLLHDYFLYDWHDDEEWHRLHGFTHGRIACLNAMRDFGPDVVNDVVADSLTNHMYPLTNVPPKYLEGWLVSISDKMCATSEAVSLDRFRYDRTIDDADALPHVPSLGELASVALALNSTDGLGRIRSRAYRTLLAMRGR</sequence>
<feature type="domain" description="HD" evidence="1">
    <location>
        <begin position="48"/>
        <end position="157"/>
    </location>
</feature>
<dbReference type="CDD" id="cd00077">
    <property type="entry name" value="HDc"/>
    <property type="match status" value="1"/>
</dbReference>
<reference evidence="2 3" key="1">
    <citation type="submission" date="2020-02" db="EMBL/GenBank/DDBJ databases">
        <title>Characterization of phylogenetic diversity of novel bifidobacterial species isolated in Czech ZOOs.</title>
        <authorList>
            <person name="Lugli G.A."/>
            <person name="Vera N.B."/>
            <person name="Ventura M."/>
        </authorList>
    </citation>
    <scope>NUCLEOTIDE SEQUENCE [LARGE SCALE GENOMIC DNA]</scope>
    <source>
        <strain evidence="2 3">DSM 109958</strain>
    </source>
</reference>
<proteinExistence type="predicted"/>
<dbReference type="AlphaFoldDB" id="A0A7Y0F375"/>
<dbReference type="GO" id="GO:0016787">
    <property type="term" value="F:hydrolase activity"/>
    <property type="evidence" value="ECO:0007669"/>
    <property type="project" value="UniProtKB-KW"/>
</dbReference>
<name>A0A7Y0F375_9BIFI</name>